<proteinExistence type="predicted"/>
<evidence type="ECO:0000313" key="1">
    <source>
        <dbReference type="EMBL" id="MBT9311175.1"/>
    </source>
</evidence>
<organism evidence="1 2">
    <name type="scientific">Leptothoe kymatousa TAU-MAC 1615</name>
    <dbReference type="NCBI Taxonomy" id="2364775"/>
    <lineage>
        <taxon>Bacteria</taxon>
        <taxon>Bacillati</taxon>
        <taxon>Cyanobacteriota</taxon>
        <taxon>Cyanophyceae</taxon>
        <taxon>Nodosilineales</taxon>
        <taxon>Cymatolegaceae</taxon>
        <taxon>Leptothoe</taxon>
        <taxon>Leptothoe kymatousa</taxon>
    </lineage>
</organism>
<protein>
    <submittedName>
        <fullName evidence="1">Uncharacterized protein</fullName>
    </submittedName>
</protein>
<accession>A0ABS5Y042</accession>
<dbReference type="EMBL" id="JADOER010000004">
    <property type="protein sequence ID" value="MBT9311175.1"/>
    <property type="molecule type" value="Genomic_DNA"/>
</dbReference>
<reference evidence="1 2" key="1">
    <citation type="journal article" date="2021" name="Mar. Drugs">
        <title>Genome Reduction and Secondary Metabolism of the Marine Sponge-Associated Cyanobacterium Leptothoe.</title>
        <authorList>
            <person name="Konstantinou D."/>
            <person name="Popin R.V."/>
            <person name="Fewer D.P."/>
            <person name="Sivonen K."/>
            <person name="Gkelis S."/>
        </authorList>
    </citation>
    <scope>NUCLEOTIDE SEQUENCE [LARGE SCALE GENOMIC DNA]</scope>
    <source>
        <strain evidence="1 2">TAU-MAC 1615</strain>
    </source>
</reference>
<keyword evidence="2" id="KW-1185">Reference proteome</keyword>
<dbReference type="Proteomes" id="UP001196661">
    <property type="component" value="Unassembled WGS sequence"/>
</dbReference>
<comment type="caution">
    <text evidence="1">The sequence shown here is derived from an EMBL/GenBank/DDBJ whole genome shotgun (WGS) entry which is preliminary data.</text>
</comment>
<gene>
    <name evidence="1" type="ORF">IXB28_03065</name>
</gene>
<sequence>MVQPGDKVQILYPAYVAGKTTVVLEKETLQDGSKTGYWLVRTEGDGEVLVLLAKEMRLLKST</sequence>
<name>A0ABS5Y042_9CYAN</name>
<evidence type="ECO:0000313" key="2">
    <source>
        <dbReference type="Proteomes" id="UP001196661"/>
    </source>
</evidence>